<dbReference type="Pfam" id="PF10400">
    <property type="entry name" value="Vir_act_alpha_C"/>
    <property type="match status" value="1"/>
</dbReference>
<dbReference type="InterPro" id="IPR005149">
    <property type="entry name" value="Tscrpt_reg_PadR_N"/>
</dbReference>
<dbReference type="InterPro" id="IPR036388">
    <property type="entry name" value="WH-like_DNA-bd_sf"/>
</dbReference>
<accession>A0ABP5CIG8</accession>
<dbReference type="EMBL" id="BAAANN010000015">
    <property type="protein sequence ID" value="GAA1964535.1"/>
    <property type="molecule type" value="Genomic_DNA"/>
</dbReference>
<dbReference type="Proteomes" id="UP001501116">
    <property type="component" value="Unassembled WGS sequence"/>
</dbReference>
<dbReference type="Pfam" id="PF03551">
    <property type="entry name" value="PadR"/>
    <property type="match status" value="1"/>
</dbReference>
<dbReference type="PANTHER" id="PTHR43252:SF6">
    <property type="entry name" value="NEGATIVE TRANSCRIPTION REGULATOR PADR"/>
    <property type="match status" value="1"/>
</dbReference>
<feature type="domain" description="Transcription regulator PadR N-terminal" evidence="1">
    <location>
        <begin position="7"/>
        <end position="78"/>
    </location>
</feature>
<dbReference type="RefSeq" id="WP_344420743.1">
    <property type="nucleotide sequence ID" value="NZ_BAAANN010000015.1"/>
</dbReference>
<keyword evidence="4" id="KW-1185">Reference proteome</keyword>
<dbReference type="Gene3D" id="1.10.10.10">
    <property type="entry name" value="Winged helix-like DNA-binding domain superfamily/Winged helix DNA-binding domain"/>
    <property type="match status" value="1"/>
</dbReference>
<evidence type="ECO:0000313" key="4">
    <source>
        <dbReference type="Proteomes" id="UP001501116"/>
    </source>
</evidence>
<dbReference type="PANTHER" id="PTHR43252">
    <property type="entry name" value="TRANSCRIPTIONAL REGULATOR YQJI"/>
    <property type="match status" value="1"/>
</dbReference>
<gene>
    <name evidence="3" type="ORF">GCM10009754_40480</name>
</gene>
<feature type="domain" description="Transcription regulator PadR C-terminal" evidence="2">
    <location>
        <begin position="90"/>
        <end position="170"/>
    </location>
</feature>
<protein>
    <submittedName>
        <fullName evidence="3">Helix-turn-helix transcriptional regulator</fullName>
    </submittedName>
</protein>
<evidence type="ECO:0000259" key="1">
    <source>
        <dbReference type="Pfam" id="PF03551"/>
    </source>
</evidence>
<evidence type="ECO:0000259" key="2">
    <source>
        <dbReference type="Pfam" id="PF10400"/>
    </source>
</evidence>
<dbReference type="SUPFAM" id="SSF46785">
    <property type="entry name" value="Winged helix' DNA-binding domain"/>
    <property type="match status" value="1"/>
</dbReference>
<comment type="caution">
    <text evidence="3">The sequence shown here is derived from an EMBL/GenBank/DDBJ whole genome shotgun (WGS) entry which is preliminary data.</text>
</comment>
<name>A0ABP5CIG8_9PSEU</name>
<proteinExistence type="predicted"/>
<evidence type="ECO:0000313" key="3">
    <source>
        <dbReference type="EMBL" id="GAA1964535.1"/>
    </source>
</evidence>
<dbReference type="InterPro" id="IPR018309">
    <property type="entry name" value="Tscrpt_reg_PadR_C"/>
</dbReference>
<dbReference type="InterPro" id="IPR036390">
    <property type="entry name" value="WH_DNA-bd_sf"/>
</dbReference>
<organism evidence="3 4">
    <name type="scientific">Amycolatopsis minnesotensis</name>
    <dbReference type="NCBI Taxonomy" id="337894"/>
    <lineage>
        <taxon>Bacteria</taxon>
        <taxon>Bacillati</taxon>
        <taxon>Actinomycetota</taxon>
        <taxon>Actinomycetes</taxon>
        <taxon>Pseudonocardiales</taxon>
        <taxon>Pseudonocardiaceae</taxon>
        <taxon>Amycolatopsis</taxon>
    </lineage>
</organism>
<sequence length="184" mass="20352">MSLRHALLGLLVREPASGYDLTKAFEGALGQFAWQARHSQIYPELKRLTGDGRVEVVSEGARGRKTYAITGDGRAEFRDWMMRAPETGARNEFILRLFLVSSLERDEAKALLRGYADSADEQLTGIRGFLSGREDDWESDPLDHGHLAADYSLRVIGAIRDWALAALDRIDAAENASSGSRGRS</sequence>
<reference evidence="4" key="1">
    <citation type="journal article" date="2019" name="Int. J. Syst. Evol. Microbiol.">
        <title>The Global Catalogue of Microorganisms (GCM) 10K type strain sequencing project: providing services to taxonomists for standard genome sequencing and annotation.</title>
        <authorList>
            <consortium name="The Broad Institute Genomics Platform"/>
            <consortium name="The Broad Institute Genome Sequencing Center for Infectious Disease"/>
            <person name="Wu L."/>
            <person name="Ma J."/>
        </authorList>
    </citation>
    <scope>NUCLEOTIDE SEQUENCE [LARGE SCALE GENOMIC DNA]</scope>
    <source>
        <strain evidence="4">JCM 14545</strain>
    </source>
</reference>